<comment type="similarity">
    <text evidence="1">Belongs to the AB hydrolase superfamily. AB hydrolase 2 family.</text>
</comment>
<keyword evidence="2 5" id="KW-0378">Hydrolase</keyword>
<dbReference type="GeneID" id="73291942"/>
<name>A0A9E7NAY6_9EURY</name>
<dbReference type="PANTHER" id="PTHR10655">
    <property type="entry name" value="LYSOPHOSPHOLIPASE-RELATED"/>
    <property type="match status" value="1"/>
</dbReference>
<dbReference type="InterPro" id="IPR050565">
    <property type="entry name" value="LYPA1-2/EST-like"/>
</dbReference>
<dbReference type="Pfam" id="PF02230">
    <property type="entry name" value="Abhydrolase_2"/>
    <property type="match status" value="1"/>
</dbReference>
<proteinExistence type="inferred from homology"/>
<organism evidence="5 6">
    <name type="scientific">Natronosalvus rutilus</name>
    <dbReference type="NCBI Taxonomy" id="2953753"/>
    <lineage>
        <taxon>Archaea</taxon>
        <taxon>Methanobacteriati</taxon>
        <taxon>Methanobacteriota</taxon>
        <taxon>Stenosarchaea group</taxon>
        <taxon>Halobacteria</taxon>
        <taxon>Halobacteriales</taxon>
        <taxon>Natrialbaceae</taxon>
        <taxon>Natronosalvus</taxon>
    </lineage>
</organism>
<evidence type="ECO:0000313" key="6">
    <source>
        <dbReference type="Proteomes" id="UP001056855"/>
    </source>
</evidence>
<dbReference type="RefSeq" id="WP_254158124.1">
    <property type="nucleotide sequence ID" value="NZ_CP100355.1"/>
</dbReference>
<dbReference type="PANTHER" id="PTHR10655:SF17">
    <property type="entry name" value="LYSOPHOSPHOLIPASE-LIKE PROTEIN 1"/>
    <property type="match status" value="1"/>
</dbReference>
<evidence type="ECO:0000256" key="1">
    <source>
        <dbReference type="ARBA" id="ARBA00006499"/>
    </source>
</evidence>
<accession>A0A9E7NAY6</accession>
<dbReference type="SUPFAM" id="SSF53474">
    <property type="entry name" value="alpha/beta-Hydrolases"/>
    <property type="match status" value="1"/>
</dbReference>
<protein>
    <submittedName>
        <fullName evidence="5">Alpha/beta hydrolase</fullName>
    </submittedName>
</protein>
<feature type="domain" description="Phospholipase/carboxylesterase/thioesterase" evidence="4">
    <location>
        <begin position="28"/>
        <end position="214"/>
    </location>
</feature>
<dbReference type="Gene3D" id="3.40.50.1820">
    <property type="entry name" value="alpha/beta hydrolase"/>
    <property type="match status" value="1"/>
</dbReference>
<dbReference type="Proteomes" id="UP001056855">
    <property type="component" value="Chromosome"/>
</dbReference>
<dbReference type="InterPro" id="IPR003140">
    <property type="entry name" value="PLipase/COase/thioEstase"/>
</dbReference>
<dbReference type="KEGG" id="sawl:NGM29_17810"/>
<evidence type="ECO:0000313" key="5">
    <source>
        <dbReference type="EMBL" id="UTF53598.1"/>
    </source>
</evidence>
<gene>
    <name evidence="5" type="ORF">NGM29_17810</name>
</gene>
<dbReference type="GO" id="GO:0016787">
    <property type="term" value="F:hydrolase activity"/>
    <property type="evidence" value="ECO:0007669"/>
    <property type="project" value="UniProtKB-KW"/>
</dbReference>
<evidence type="ECO:0000259" key="4">
    <source>
        <dbReference type="Pfam" id="PF02230"/>
    </source>
</evidence>
<reference evidence="5" key="1">
    <citation type="submission" date="2022-06" db="EMBL/GenBank/DDBJ databases">
        <title>Diverse halophilic archaea isolated from saline environments.</title>
        <authorList>
            <person name="Cui H.-L."/>
        </authorList>
    </citation>
    <scope>NUCLEOTIDE SEQUENCE</scope>
    <source>
        <strain evidence="5">WLHS1</strain>
    </source>
</reference>
<sequence>MSGTPTPNSGDDPHGDQPVERAGANLEDANAAMILVHGRGARASGMLEMAAQFDRDDVAYLAPQAVRGTWYPQSFLAPIEANEPYLTSALDLLESTLETANESFPAERTILAGFSQGGCLASEFAARNARDYGGVVAFSGGLIGPEGTPREYDGSLEGTPAFFGCSDQDPHIPLERVHESVEVYEGLGADVTERIYEGMGHTIIEDELEVVRDIVDDAADQ</sequence>
<evidence type="ECO:0000256" key="3">
    <source>
        <dbReference type="SAM" id="MobiDB-lite"/>
    </source>
</evidence>
<feature type="region of interest" description="Disordered" evidence="3">
    <location>
        <begin position="1"/>
        <end position="21"/>
    </location>
</feature>
<evidence type="ECO:0000256" key="2">
    <source>
        <dbReference type="ARBA" id="ARBA00022801"/>
    </source>
</evidence>
<dbReference type="EMBL" id="CP100355">
    <property type="protein sequence ID" value="UTF53598.1"/>
    <property type="molecule type" value="Genomic_DNA"/>
</dbReference>
<dbReference type="InterPro" id="IPR029058">
    <property type="entry name" value="AB_hydrolase_fold"/>
</dbReference>
<keyword evidence="6" id="KW-1185">Reference proteome</keyword>
<dbReference type="AlphaFoldDB" id="A0A9E7NAY6"/>